<dbReference type="EC" id="2.7.7.38" evidence="4"/>
<proteinExistence type="predicted"/>
<accession>F8L4M2</accession>
<dbReference type="Gene3D" id="3.90.550.10">
    <property type="entry name" value="Spore Coat Polysaccharide Biosynthesis Protein SpsA, Chain A"/>
    <property type="match status" value="1"/>
</dbReference>
<keyword evidence="5" id="KW-1185">Reference proteome</keyword>
<dbReference type="AlphaFoldDB" id="F8L4M2"/>
<evidence type="ECO:0000256" key="1">
    <source>
        <dbReference type="ARBA" id="ARBA00022679"/>
    </source>
</evidence>
<dbReference type="InterPro" id="IPR004528">
    <property type="entry name" value="KdsB"/>
</dbReference>
<dbReference type="GO" id="GO:0009103">
    <property type="term" value="P:lipopolysaccharide biosynthetic process"/>
    <property type="evidence" value="ECO:0007669"/>
    <property type="project" value="UniProtKB-KW"/>
</dbReference>
<dbReference type="OrthoDB" id="9815559at2"/>
<keyword evidence="3" id="KW-0448">Lipopolysaccharide biosynthesis</keyword>
<dbReference type="eggNOG" id="COG1212">
    <property type="taxonomic scope" value="Bacteria"/>
</dbReference>
<dbReference type="Proteomes" id="UP000000496">
    <property type="component" value="Chromosome gsn.131"/>
</dbReference>
<evidence type="ECO:0000313" key="5">
    <source>
        <dbReference type="Proteomes" id="UP000000496"/>
    </source>
</evidence>
<dbReference type="Pfam" id="PF02348">
    <property type="entry name" value="CTP_transf_3"/>
    <property type="match status" value="1"/>
</dbReference>
<dbReference type="HOGENOM" id="CLU_065038_0_1_0"/>
<dbReference type="PANTHER" id="PTHR42866">
    <property type="entry name" value="3-DEOXY-MANNO-OCTULOSONATE CYTIDYLYLTRANSFERASE"/>
    <property type="match status" value="1"/>
</dbReference>
<protein>
    <submittedName>
        <fullName evidence="4">3-deoxy-manno-octulosonate cytidylyltransferase</fullName>
        <ecNumber evidence="4">2.7.7.38</ecNumber>
    </submittedName>
</protein>
<dbReference type="SUPFAM" id="SSF53448">
    <property type="entry name" value="Nucleotide-diphospho-sugar transferases"/>
    <property type="match status" value="1"/>
</dbReference>
<dbReference type="InterPro" id="IPR003329">
    <property type="entry name" value="Cytidylyl_trans"/>
</dbReference>
<dbReference type="CDD" id="cd02517">
    <property type="entry name" value="CMP-KDO-Synthetase"/>
    <property type="match status" value="1"/>
</dbReference>
<dbReference type="GO" id="GO:0005829">
    <property type="term" value="C:cytosol"/>
    <property type="evidence" value="ECO:0007669"/>
    <property type="project" value="TreeGrafter"/>
</dbReference>
<gene>
    <name evidence="4" type="primary">kdsB-A</name>
    <name evidence="4" type="ordered locus">SNE_A02600</name>
</gene>
<dbReference type="InterPro" id="IPR029044">
    <property type="entry name" value="Nucleotide-diphossugar_trans"/>
</dbReference>
<keyword evidence="2 4" id="KW-0548">Nucleotidyltransferase</keyword>
<dbReference type="NCBIfam" id="TIGR00466">
    <property type="entry name" value="kdsB"/>
    <property type="match status" value="1"/>
</dbReference>
<organism evidence="4 5">
    <name type="scientific">Simkania negevensis (strain ATCC VR-1471 / DSM 27360 / Z)</name>
    <dbReference type="NCBI Taxonomy" id="331113"/>
    <lineage>
        <taxon>Bacteria</taxon>
        <taxon>Pseudomonadati</taxon>
        <taxon>Chlamydiota</taxon>
        <taxon>Chlamydiia</taxon>
        <taxon>Parachlamydiales</taxon>
        <taxon>Simkaniaceae</taxon>
        <taxon>Simkania</taxon>
    </lineage>
</organism>
<dbReference type="STRING" id="331113.SNE_A02600"/>
<name>F8L4M2_SIMNZ</name>
<sequence length="242" mass="27670">MKVVCVIPARLNSKRFPRKVLSRLGSRPLLEWVWEAATACPIFDQVVFAVDHEETARLVQSFQAEYFMTSETCPSGTDRLIELMDSGLLEGDIWVNWQGDEPFINREMIDDLLQSVSEDSSDVWTLKKKLTADAEIQSPHVVKVVTDLKGQALYFSRSPIPYARIEGPTYYKHIGLYAYKTESLKRIQKMVPTPLEKAESLEQLRFMEGGLKIKIHETVHDTQGIDVPEDLLLALRLITQFK</sequence>
<keyword evidence="1 4" id="KW-0808">Transferase</keyword>
<dbReference type="KEGG" id="sng:SNE_A02600"/>
<dbReference type="NCBIfam" id="NF003952">
    <property type="entry name" value="PRK05450.1-5"/>
    <property type="match status" value="1"/>
</dbReference>
<dbReference type="EMBL" id="FR872582">
    <property type="protein sequence ID" value="CCB88137.1"/>
    <property type="molecule type" value="Genomic_DNA"/>
</dbReference>
<evidence type="ECO:0000256" key="2">
    <source>
        <dbReference type="ARBA" id="ARBA00022695"/>
    </source>
</evidence>
<dbReference type="RefSeq" id="WP_013942604.1">
    <property type="nucleotide sequence ID" value="NC_015713.1"/>
</dbReference>
<dbReference type="GO" id="GO:0008690">
    <property type="term" value="F:3-deoxy-manno-octulosonate cytidylyltransferase activity"/>
    <property type="evidence" value="ECO:0007669"/>
    <property type="project" value="UniProtKB-EC"/>
</dbReference>
<evidence type="ECO:0000256" key="3">
    <source>
        <dbReference type="ARBA" id="ARBA00022985"/>
    </source>
</evidence>
<reference evidence="4 5" key="1">
    <citation type="journal article" date="2011" name="Mol. Biol. Evol.">
        <title>Unity in variety--the pan-genome of the Chlamydiae.</title>
        <authorList>
            <person name="Collingro A."/>
            <person name="Tischler P."/>
            <person name="Weinmaier T."/>
            <person name="Penz T."/>
            <person name="Heinz E."/>
            <person name="Brunham R.C."/>
            <person name="Read T.D."/>
            <person name="Bavoil P.M."/>
            <person name="Sachse K."/>
            <person name="Kahane S."/>
            <person name="Friedman M.G."/>
            <person name="Rattei T."/>
            <person name="Myers G.S."/>
            <person name="Horn M."/>
        </authorList>
    </citation>
    <scope>NUCLEOTIDE SEQUENCE [LARGE SCALE GENOMIC DNA]</scope>
    <source>
        <strain evidence="5">ATCC VR-1471 / Z</strain>
    </source>
</reference>
<dbReference type="PANTHER" id="PTHR42866:SF2">
    <property type="entry name" value="3-DEOXY-MANNO-OCTULOSONATE CYTIDYLYLTRANSFERASE, MITOCHONDRIAL"/>
    <property type="match status" value="1"/>
</dbReference>
<evidence type="ECO:0000313" key="4">
    <source>
        <dbReference type="EMBL" id="CCB88137.1"/>
    </source>
</evidence>